<proteinExistence type="inferred from homology"/>
<dbReference type="OrthoDB" id="1298661at2759"/>
<evidence type="ECO:0000313" key="13">
    <source>
        <dbReference type="Proteomes" id="UP000078343"/>
    </source>
</evidence>
<dbReference type="Gene3D" id="3.40.50.150">
    <property type="entry name" value="Vaccinia Virus protein VP39"/>
    <property type="match status" value="1"/>
</dbReference>
<comment type="catalytic activity">
    <reaction evidence="10">
        <text>N-terminal L-alanyl-L-prolyl-L-lysyl-[protein] + 3 S-adenosyl-L-methionine = N-terminal N,N,N-trimethyl-L-alanyl-L-prolyl-L-lysyl-[protein] + 3 S-adenosyl-L-homocysteine + 3 H(+)</text>
        <dbReference type="Rhea" id="RHEA:54712"/>
        <dbReference type="Rhea" id="RHEA-COMP:13785"/>
        <dbReference type="Rhea" id="RHEA-COMP:13971"/>
        <dbReference type="ChEBI" id="CHEBI:15378"/>
        <dbReference type="ChEBI" id="CHEBI:57856"/>
        <dbReference type="ChEBI" id="CHEBI:59789"/>
        <dbReference type="ChEBI" id="CHEBI:138057"/>
        <dbReference type="ChEBI" id="CHEBI:138315"/>
        <dbReference type="EC" id="2.1.1.244"/>
    </reaction>
</comment>
<dbReference type="AlphaFoldDB" id="A0A178ZUH0"/>
<evidence type="ECO:0000256" key="6">
    <source>
        <dbReference type="ARBA" id="ARBA00039449"/>
    </source>
</evidence>
<dbReference type="PANTHER" id="PTHR12753">
    <property type="entry name" value="AD-003 - RELATED"/>
    <property type="match status" value="1"/>
</dbReference>
<evidence type="ECO:0000256" key="10">
    <source>
        <dbReference type="ARBA" id="ARBA00048167"/>
    </source>
</evidence>
<sequence>MTADEQQQTTDENDARVSAAGQIEYWGRQSVDVDGMLGGYGHLSRVDIQFSRNFLAKLRRLYPPVSSARSRGDGGSGSNKESSSSSSASLSTGDSSTGTGTGTSPTKSPTKYVFRSCLETGAGIGRVTLNLLASQCETIDVVEPVEKFTARLTAPDAPLVKSGQLRRVYNLPLQNWTPESLPSWENSTPPPPTTNGEPPIIEHGSEGARPGRYDLVWNQWCLDFLSSHELVRYFRSLIPLLAAPDGWIIVKQNVSTAGDKGDQDTFWEDECSVTRSDRHLRALFEQAGLVLVQTLRQTGFPERLLPVRMYALRPAAWAGRAGGGRSEGVKG</sequence>
<comment type="catalytic activity">
    <reaction evidence="9">
        <text>N-terminal L-prolyl-L-prolyl-L-lysyl-[protein] + 2 S-adenosyl-L-methionine = N-terminal N,N-dimethyl-L-prolyl-L-prolyl-L-lysyl-[protein] + 2 S-adenosyl-L-homocysteine + 2 H(+)</text>
        <dbReference type="Rhea" id="RHEA:54736"/>
        <dbReference type="Rhea" id="RHEA-COMP:13787"/>
        <dbReference type="Rhea" id="RHEA-COMP:13974"/>
        <dbReference type="ChEBI" id="CHEBI:15378"/>
        <dbReference type="ChEBI" id="CHEBI:57856"/>
        <dbReference type="ChEBI" id="CHEBI:59789"/>
        <dbReference type="ChEBI" id="CHEBI:138059"/>
        <dbReference type="ChEBI" id="CHEBI:138318"/>
        <dbReference type="EC" id="2.1.1.244"/>
    </reaction>
</comment>
<dbReference type="EMBL" id="LVYI01000002">
    <property type="protein sequence ID" value="OAP63382.1"/>
    <property type="molecule type" value="Genomic_DNA"/>
</dbReference>
<feature type="region of interest" description="Disordered" evidence="11">
    <location>
        <begin position="65"/>
        <end position="110"/>
    </location>
</feature>
<dbReference type="InterPro" id="IPR029063">
    <property type="entry name" value="SAM-dependent_MTases_sf"/>
</dbReference>
<organism evidence="12 13">
    <name type="scientific">Fonsecaea erecta</name>
    <dbReference type="NCBI Taxonomy" id="1367422"/>
    <lineage>
        <taxon>Eukaryota</taxon>
        <taxon>Fungi</taxon>
        <taxon>Dikarya</taxon>
        <taxon>Ascomycota</taxon>
        <taxon>Pezizomycotina</taxon>
        <taxon>Eurotiomycetes</taxon>
        <taxon>Chaetothyriomycetidae</taxon>
        <taxon>Chaetothyriales</taxon>
        <taxon>Herpotrichiellaceae</taxon>
        <taxon>Fonsecaea</taxon>
    </lineage>
</organism>
<comment type="catalytic activity">
    <reaction evidence="8">
        <text>N-terminal L-seryl-L-prolyl-L-lysyl-[protein] + 3 S-adenosyl-L-methionine = N-terminal N,N,N-trimethyl-L-seryl-L-prolyl-L-lysyl-[protein] + 3 S-adenosyl-L-homocysteine + 3 H(+)</text>
        <dbReference type="Rhea" id="RHEA:54724"/>
        <dbReference type="Rhea" id="RHEA-COMP:13789"/>
        <dbReference type="Rhea" id="RHEA-COMP:13973"/>
        <dbReference type="ChEBI" id="CHEBI:15378"/>
        <dbReference type="ChEBI" id="CHEBI:57856"/>
        <dbReference type="ChEBI" id="CHEBI:59789"/>
        <dbReference type="ChEBI" id="CHEBI:138061"/>
        <dbReference type="ChEBI" id="CHEBI:138317"/>
        <dbReference type="EC" id="2.1.1.244"/>
    </reaction>
</comment>
<comment type="similarity">
    <text evidence="1">Belongs to the methyltransferase superfamily. NTM1 family.</text>
</comment>
<evidence type="ECO:0000256" key="1">
    <source>
        <dbReference type="ARBA" id="ARBA00009059"/>
    </source>
</evidence>
<keyword evidence="3" id="KW-0808">Transferase</keyword>
<dbReference type="GO" id="GO:0005737">
    <property type="term" value="C:cytoplasm"/>
    <property type="evidence" value="ECO:0007669"/>
    <property type="project" value="TreeGrafter"/>
</dbReference>
<dbReference type="Proteomes" id="UP000078343">
    <property type="component" value="Unassembled WGS sequence"/>
</dbReference>
<name>A0A178ZUH0_9EURO</name>
<gene>
    <name evidence="12" type="ORF">AYL99_02609</name>
</gene>
<evidence type="ECO:0000256" key="8">
    <source>
        <dbReference type="ARBA" id="ARBA00047306"/>
    </source>
</evidence>
<evidence type="ECO:0000256" key="2">
    <source>
        <dbReference type="ARBA" id="ARBA00022603"/>
    </source>
</evidence>
<dbReference type="RefSeq" id="XP_018696749.1">
    <property type="nucleotide sequence ID" value="XM_018834125.1"/>
</dbReference>
<comment type="caution">
    <text evidence="12">The sequence shown here is derived from an EMBL/GenBank/DDBJ whole genome shotgun (WGS) entry which is preliminary data.</text>
</comment>
<dbReference type="GO" id="GO:0032259">
    <property type="term" value="P:methylation"/>
    <property type="evidence" value="ECO:0007669"/>
    <property type="project" value="UniProtKB-KW"/>
</dbReference>
<keyword evidence="2" id="KW-0489">Methyltransferase</keyword>
<feature type="region of interest" description="Disordered" evidence="11">
    <location>
        <begin position="1"/>
        <end position="22"/>
    </location>
</feature>
<dbReference type="SUPFAM" id="SSF53335">
    <property type="entry name" value="S-adenosyl-L-methionine-dependent methyltransferases"/>
    <property type="match status" value="1"/>
</dbReference>
<dbReference type="GO" id="GO:0071885">
    <property type="term" value="F:N-terminal protein N-methyltransferase activity"/>
    <property type="evidence" value="ECO:0007669"/>
    <property type="project" value="UniProtKB-EC"/>
</dbReference>
<feature type="compositionally biased region" description="Polar residues" evidence="11">
    <location>
        <begin position="1"/>
        <end position="10"/>
    </location>
</feature>
<evidence type="ECO:0000256" key="4">
    <source>
        <dbReference type="ARBA" id="ARBA00022691"/>
    </source>
</evidence>
<keyword evidence="4" id="KW-0949">S-adenosyl-L-methionine</keyword>
<accession>A0A178ZUH0</accession>
<feature type="region of interest" description="Disordered" evidence="11">
    <location>
        <begin position="180"/>
        <end position="205"/>
    </location>
</feature>
<evidence type="ECO:0000256" key="7">
    <source>
        <dbReference type="ARBA" id="ARBA00043129"/>
    </source>
</evidence>
<dbReference type="PANTHER" id="PTHR12753:SF0">
    <property type="entry name" value="ALPHA N-TERMINAL PROTEIN METHYLTRANSFERASE 1"/>
    <property type="match status" value="1"/>
</dbReference>
<evidence type="ECO:0000256" key="3">
    <source>
        <dbReference type="ARBA" id="ARBA00022679"/>
    </source>
</evidence>
<evidence type="ECO:0000256" key="9">
    <source>
        <dbReference type="ARBA" id="ARBA00047885"/>
    </source>
</evidence>
<reference evidence="12 13" key="1">
    <citation type="submission" date="2016-04" db="EMBL/GenBank/DDBJ databases">
        <title>Draft genome of Fonsecaea erecta CBS 125763.</title>
        <authorList>
            <person name="Weiss V.A."/>
            <person name="Vicente V.A."/>
            <person name="Raittz R.T."/>
            <person name="Moreno L.F."/>
            <person name="De Souza E.M."/>
            <person name="Pedrosa F.O."/>
            <person name="Steffens M.B."/>
            <person name="Faoro H."/>
            <person name="Tadra-Sfeir M.Z."/>
            <person name="Najafzadeh M.J."/>
            <person name="Felipe M.S."/>
            <person name="Teixeira M."/>
            <person name="Sun J."/>
            <person name="Xi L."/>
            <person name="Gomes R."/>
            <person name="De Azevedo C.M."/>
            <person name="Salgado C.G."/>
            <person name="Da Silva M.B."/>
            <person name="Nascimento M.F."/>
            <person name="Queiroz-Telles F."/>
            <person name="Attili D.S."/>
            <person name="Gorbushina A."/>
        </authorList>
    </citation>
    <scope>NUCLEOTIDE SEQUENCE [LARGE SCALE GENOMIC DNA]</scope>
    <source>
        <strain evidence="12 13">CBS 125763</strain>
    </source>
</reference>
<dbReference type="Pfam" id="PF05891">
    <property type="entry name" value="Methyltransf_PK"/>
    <property type="match status" value="3"/>
</dbReference>
<feature type="compositionally biased region" description="Low complexity" evidence="11">
    <location>
        <begin position="78"/>
        <end position="110"/>
    </location>
</feature>
<keyword evidence="13" id="KW-1185">Reference proteome</keyword>
<dbReference type="STRING" id="1367422.A0A178ZUH0"/>
<dbReference type="EC" id="2.1.1.244" evidence="5"/>
<evidence type="ECO:0000256" key="5">
    <source>
        <dbReference type="ARBA" id="ARBA00039112"/>
    </source>
</evidence>
<dbReference type="GeneID" id="30006779"/>
<dbReference type="InterPro" id="IPR008576">
    <property type="entry name" value="MeTrfase_NTM1"/>
</dbReference>
<evidence type="ECO:0000256" key="11">
    <source>
        <dbReference type="SAM" id="MobiDB-lite"/>
    </source>
</evidence>
<evidence type="ECO:0000313" key="12">
    <source>
        <dbReference type="EMBL" id="OAP63382.1"/>
    </source>
</evidence>
<protein>
    <recommendedName>
        <fullName evidence="6">Alpha N-terminal protein methyltransferase 1</fullName>
        <ecNumber evidence="5">2.1.1.244</ecNumber>
    </recommendedName>
    <alternativeName>
        <fullName evidence="7">X-Pro-Lys N-terminal protein methyltransferase 1</fullName>
    </alternativeName>
</protein>